<organism evidence="11 12">
    <name type="scientific">Nadsonia fulvescens var. elongata DSM 6958</name>
    <dbReference type="NCBI Taxonomy" id="857566"/>
    <lineage>
        <taxon>Eukaryota</taxon>
        <taxon>Fungi</taxon>
        <taxon>Dikarya</taxon>
        <taxon>Ascomycota</taxon>
        <taxon>Saccharomycotina</taxon>
        <taxon>Dipodascomycetes</taxon>
        <taxon>Dipodascales</taxon>
        <taxon>Dipodascales incertae sedis</taxon>
        <taxon>Nadsonia</taxon>
    </lineage>
</organism>
<evidence type="ECO:0000256" key="10">
    <source>
        <dbReference type="SAM" id="MobiDB-lite"/>
    </source>
</evidence>
<evidence type="ECO:0000256" key="6">
    <source>
        <dbReference type="ARBA" id="ARBA00023242"/>
    </source>
</evidence>
<evidence type="ECO:0000256" key="4">
    <source>
        <dbReference type="ARBA" id="ARBA00023015"/>
    </source>
</evidence>
<feature type="region of interest" description="Disordered" evidence="10">
    <location>
        <begin position="207"/>
        <end position="235"/>
    </location>
</feature>
<evidence type="ECO:0000256" key="9">
    <source>
        <dbReference type="SAM" id="Coils"/>
    </source>
</evidence>
<evidence type="ECO:0000256" key="1">
    <source>
        <dbReference type="ARBA" id="ARBA00004123"/>
    </source>
</evidence>
<evidence type="ECO:0000256" key="5">
    <source>
        <dbReference type="ARBA" id="ARBA00023163"/>
    </source>
</evidence>
<keyword evidence="12" id="KW-1185">Reference proteome</keyword>
<evidence type="ECO:0000256" key="3">
    <source>
        <dbReference type="ARBA" id="ARBA00020629"/>
    </source>
</evidence>
<dbReference type="Pfam" id="PF10018">
    <property type="entry name" value="Med4"/>
    <property type="match status" value="1"/>
</dbReference>
<feature type="non-terminal residue" evidence="11">
    <location>
        <position position="1"/>
    </location>
</feature>
<dbReference type="AlphaFoldDB" id="A0A1E3PFC3"/>
<dbReference type="PANTHER" id="PTHR13208:SF2">
    <property type="entry name" value="MEDIATOR OF RNA POLYMERASE II TRANSCRIPTION SUBUNIT 4"/>
    <property type="match status" value="1"/>
</dbReference>
<dbReference type="GO" id="GO:0070847">
    <property type="term" value="C:core mediator complex"/>
    <property type="evidence" value="ECO:0007669"/>
    <property type="project" value="TreeGrafter"/>
</dbReference>
<dbReference type="GO" id="GO:0006357">
    <property type="term" value="P:regulation of transcription by RNA polymerase II"/>
    <property type="evidence" value="ECO:0007669"/>
    <property type="project" value="InterPro"/>
</dbReference>
<keyword evidence="4 8" id="KW-0805">Transcription regulation</keyword>
<dbReference type="GO" id="GO:0003712">
    <property type="term" value="F:transcription coregulator activity"/>
    <property type="evidence" value="ECO:0007669"/>
    <property type="project" value="InterPro"/>
</dbReference>
<reference evidence="11 12" key="1">
    <citation type="journal article" date="2016" name="Proc. Natl. Acad. Sci. U.S.A.">
        <title>Comparative genomics of biotechnologically important yeasts.</title>
        <authorList>
            <person name="Riley R."/>
            <person name="Haridas S."/>
            <person name="Wolfe K.H."/>
            <person name="Lopes M.R."/>
            <person name="Hittinger C.T."/>
            <person name="Goeker M."/>
            <person name="Salamov A.A."/>
            <person name="Wisecaver J.H."/>
            <person name="Long T.M."/>
            <person name="Calvey C.H."/>
            <person name="Aerts A.L."/>
            <person name="Barry K.W."/>
            <person name="Choi C."/>
            <person name="Clum A."/>
            <person name="Coughlan A.Y."/>
            <person name="Deshpande S."/>
            <person name="Douglass A.P."/>
            <person name="Hanson S.J."/>
            <person name="Klenk H.-P."/>
            <person name="LaButti K.M."/>
            <person name="Lapidus A."/>
            <person name="Lindquist E.A."/>
            <person name="Lipzen A.M."/>
            <person name="Meier-Kolthoff J.P."/>
            <person name="Ohm R.A."/>
            <person name="Otillar R.P."/>
            <person name="Pangilinan J.L."/>
            <person name="Peng Y."/>
            <person name="Rokas A."/>
            <person name="Rosa C.A."/>
            <person name="Scheuner C."/>
            <person name="Sibirny A.A."/>
            <person name="Slot J.C."/>
            <person name="Stielow J.B."/>
            <person name="Sun H."/>
            <person name="Kurtzman C.P."/>
            <person name="Blackwell M."/>
            <person name="Grigoriev I.V."/>
            <person name="Jeffries T.W."/>
        </authorList>
    </citation>
    <scope>NUCLEOTIDE SEQUENCE [LARGE SCALE GENOMIC DNA]</scope>
    <source>
        <strain evidence="11 12">DSM 6958</strain>
    </source>
</reference>
<gene>
    <name evidence="8" type="primary">MED4</name>
    <name evidence="11" type="ORF">NADFUDRAFT_5457</name>
</gene>
<dbReference type="OrthoDB" id="1929813at2759"/>
<comment type="subcellular location">
    <subcellularLocation>
        <location evidence="1 8">Nucleus</location>
    </subcellularLocation>
</comment>
<evidence type="ECO:0000313" key="12">
    <source>
        <dbReference type="Proteomes" id="UP000095009"/>
    </source>
</evidence>
<sequence length="249" mass="27996">THNYGGFTKDGRVNIEGALENFEFVLSQLIESISKFDPNTKYALNLVEADKQLSQEIENLVEHQEAARQIEDLEIVSNELDEQIRNTLRQLGECRKSLVSLPCFSEVHEQDEVRKVDAKELLFYATKITKFTSAPPGYNTNMPEHANFPWPTEDELRKGTLAISAMTARDTNIVKSKLKPEKNLNAKDSKTTNIDINSTVTNDALTTDITNDDNKDKQLMSDHTPATLPKPKAGDQAAMLDLDLFDPDE</sequence>
<keyword evidence="9" id="KW-0175">Coiled coil</keyword>
<dbReference type="GO" id="GO:0016592">
    <property type="term" value="C:mediator complex"/>
    <property type="evidence" value="ECO:0007669"/>
    <property type="project" value="InterPro"/>
</dbReference>
<evidence type="ECO:0000256" key="7">
    <source>
        <dbReference type="ARBA" id="ARBA00031257"/>
    </source>
</evidence>
<dbReference type="PANTHER" id="PTHR13208">
    <property type="entry name" value="MEDIATOR OF RNA POLYMERASE II TRANSCRIPTION SUBUNIT 4"/>
    <property type="match status" value="1"/>
</dbReference>
<keyword evidence="5 8" id="KW-0804">Transcription</keyword>
<keyword evidence="6 8" id="KW-0539">Nucleus</keyword>
<evidence type="ECO:0000256" key="8">
    <source>
        <dbReference type="RuleBase" id="RU364141"/>
    </source>
</evidence>
<evidence type="ECO:0000256" key="2">
    <source>
        <dbReference type="ARBA" id="ARBA00009626"/>
    </source>
</evidence>
<comment type="similarity">
    <text evidence="2 8">Belongs to the Mediator complex subunit 4 family.</text>
</comment>
<dbReference type="InterPro" id="IPR019258">
    <property type="entry name" value="Mediator_Med4"/>
</dbReference>
<dbReference type="STRING" id="857566.A0A1E3PFC3"/>
<proteinExistence type="inferred from homology"/>
<dbReference type="Proteomes" id="UP000095009">
    <property type="component" value="Unassembled WGS sequence"/>
</dbReference>
<dbReference type="EMBL" id="KV454413">
    <property type="protein sequence ID" value="ODQ64010.1"/>
    <property type="molecule type" value="Genomic_DNA"/>
</dbReference>
<accession>A0A1E3PFC3</accession>
<evidence type="ECO:0000313" key="11">
    <source>
        <dbReference type="EMBL" id="ODQ64010.1"/>
    </source>
</evidence>
<feature type="non-terminal residue" evidence="11">
    <location>
        <position position="249"/>
    </location>
</feature>
<comment type="subunit">
    <text evidence="8">Component of the Mediator complex.</text>
</comment>
<feature type="coiled-coil region" evidence="9">
    <location>
        <begin position="46"/>
        <end position="90"/>
    </location>
</feature>
<name>A0A1E3PFC3_9ASCO</name>
<protein>
    <recommendedName>
        <fullName evidence="3 8">Mediator of RNA polymerase II transcription subunit 4</fullName>
    </recommendedName>
    <alternativeName>
        <fullName evidence="7 8">Mediator complex subunit 4</fullName>
    </alternativeName>
</protein>
<keyword evidence="8" id="KW-0010">Activator</keyword>
<comment type="function">
    <text evidence="8">Component of the Mediator complex, a coactivator involved in the regulated transcription of nearly all RNA polymerase II-dependent genes. Mediator functions as a bridge to convey information from gene-specific regulatory proteins to the basal RNA polymerase II transcription machinery. Mediator is recruited to promoters by direct interactions with regulatory proteins and serves as a scaffold for the assembly of a functional preinitiation complex with RNA polymerase II and the general transcription factors.</text>
</comment>